<proteinExistence type="predicted"/>
<organism evidence="2 3">
    <name type="scientific">Streptosporangium canum</name>
    <dbReference type="NCBI Taxonomy" id="324952"/>
    <lineage>
        <taxon>Bacteria</taxon>
        <taxon>Bacillati</taxon>
        <taxon>Actinomycetota</taxon>
        <taxon>Actinomycetes</taxon>
        <taxon>Streptosporangiales</taxon>
        <taxon>Streptosporangiaceae</taxon>
        <taxon>Streptosporangium</taxon>
    </lineage>
</organism>
<evidence type="ECO:0008006" key="4">
    <source>
        <dbReference type="Google" id="ProtNLM"/>
    </source>
</evidence>
<name>A0A1I3JMW1_9ACTN</name>
<dbReference type="SUPFAM" id="SSF141086">
    <property type="entry name" value="Agglutinin HPA-like"/>
    <property type="match status" value="1"/>
</dbReference>
<keyword evidence="3" id="KW-1185">Reference proteome</keyword>
<dbReference type="AlphaFoldDB" id="A0A1I3JMW1"/>
<evidence type="ECO:0000256" key="1">
    <source>
        <dbReference type="SAM" id="MobiDB-lite"/>
    </source>
</evidence>
<evidence type="ECO:0000313" key="3">
    <source>
        <dbReference type="Proteomes" id="UP000199111"/>
    </source>
</evidence>
<feature type="region of interest" description="Disordered" evidence="1">
    <location>
        <begin position="1"/>
        <end position="26"/>
    </location>
</feature>
<protein>
    <recommendedName>
        <fullName evidence="4">H-type lectin domain-containing protein</fullName>
    </recommendedName>
</protein>
<dbReference type="GeneID" id="96297260"/>
<gene>
    <name evidence="2" type="ORF">SAMN05216275_10473</name>
</gene>
<dbReference type="RefSeq" id="WP_093886228.1">
    <property type="nucleotide sequence ID" value="NZ_FOQY01000004.1"/>
</dbReference>
<accession>A0A1I3JMW1</accession>
<sequence length="100" mass="10804">MSMTQSGALQLDSKNPVEETGGNTKTFTQVTFPTPFPQGSQVVVIPFVQTFNGPYTPGIRIADVTHQGFKIRLNEVLVTASVKSDGYHATETVGWMATTV</sequence>
<reference evidence="3" key="1">
    <citation type="submission" date="2016-10" db="EMBL/GenBank/DDBJ databases">
        <authorList>
            <person name="Varghese N."/>
            <person name="Submissions S."/>
        </authorList>
    </citation>
    <scope>NUCLEOTIDE SEQUENCE [LARGE SCALE GENOMIC DNA]</scope>
    <source>
        <strain evidence="3">CGMCC 4.2126</strain>
    </source>
</reference>
<dbReference type="Gene3D" id="2.60.40.2080">
    <property type="match status" value="1"/>
</dbReference>
<dbReference type="InterPro" id="IPR037221">
    <property type="entry name" value="H-type_lectin_dom_sf"/>
</dbReference>
<evidence type="ECO:0000313" key="2">
    <source>
        <dbReference type="EMBL" id="SFI61583.1"/>
    </source>
</evidence>
<dbReference type="EMBL" id="FOQY01000004">
    <property type="protein sequence ID" value="SFI61583.1"/>
    <property type="molecule type" value="Genomic_DNA"/>
</dbReference>
<dbReference type="Proteomes" id="UP000199111">
    <property type="component" value="Unassembled WGS sequence"/>
</dbReference>